<evidence type="ECO:0000256" key="4">
    <source>
        <dbReference type="SAM" id="Coils"/>
    </source>
</evidence>
<keyword evidence="7" id="KW-1185">Reference proteome</keyword>
<feature type="signal peptide" evidence="5">
    <location>
        <begin position="1"/>
        <end position="23"/>
    </location>
</feature>
<organism evidence="6 7">
    <name type="scientific">Thalassolituus hydrocarboniclasticus</name>
    <dbReference type="NCBI Taxonomy" id="2742796"/>
    <lineage>
        <taxon>Bacteria</taxon>
        <taxon>Pseudomonadati</taxon>
        <taxon>Pseudomonadota</taxon>
        <taxon>Gammaproteobacteria</taxon>
        <taxon>Oceanospirillales</taxon>
        <taxon>Oceanospirillaceae</taxon>
        <taxon>Thalassolituus</taxon>
    </lineage>
</organism>
<dbReference type="Gene3D" id="1.25.40.10">
    <property type="entry name" value="Tetratricopeptide repeat domain"/>
    <property type="match status" value="1"/>
</dbReference>
<proteinExistence type="predicted"/>
<feature type="repeat" description="TPR" evidence="3">
    <location>
        <begin position="188"/>
        <end position="221"/>
    </location>
</feature>
<evidence type="ECO:0000256" key="5">
    <source>
        <dbReference type="SAM" id="SignalP"/>
    </source>
</evidence>
<keyword evidence="2 3" id="KW-0802">TPR repeat</keyword>
<evidence type="ECO:0000256" key="3">
    <source>
        <dbReference type="PROSITE-ProRule" id="PRU00339"/>
    </source>
</evidence>
<reference evidence="7" key="1">
    <citation type="submission" date="2020-06" db="EMBL/GenBank/DDBJ databases">
        <title>Thalassolituus marinus alknpb1M-1, a hydrocarbon-degrading bacterium isolated from the deep-sea overlying water using an in-situ strategy from the South China Sea basin.</title>
        <authorList>
            <person name="Dong C."/>
            <person name="Chen Y."/>
            <person name="Shao Z."/>
        </authorList>
    </citation>
    <scope>NUCLEOTIDE SEQUENCE [LARGE SCALE GENOMIC DNA]</scope>
    <source>
        <strain evidence="7">alknpb1M-1</strain>
    </source>
</reference>
<protein>
    <submittedName>
        <fullName evidence="6">Tetratricopeptide repeat protein</fullName>
    </submittedName>
</protein>
<dbReference type="SMART" id="SM00028">
    <property type="entry name" value="TPR"/>
    <property type="match status" value="2"/>
</dbReference>
<dbReference type="InterPro" id="IPR019734">
    <property type="entry name" value="TPR_rpt"/>
</dbReference>
<keyword evidence="1" id="KW-0677">Repeat</keyword>
<keyword evidence="4" id="KW-0175">Coiled coil</keyword>
<feature type="chain" id="PRO_5045386383" evidence="5">
    <location>
        <begin position="24"/>
        <end position="233"/>
    </location>
</feature>
<keyword evidence="5" id="KW-0732">Signal</keyword>
<evidence type="ECO:0000256" key="1">
    <source>
        <dbReference type="ARBA" id="ARBA00022737"/>
    </source>
</evidence>
<dbReference type="PROSITE" id="PS50005">
    <property type="entry name" value="TPR"/>
    <property type="match status" value="1"/>
</dbReference>
<evidence type="ECO:0000313" key="6">
    <source>
        <dbReference type="EMBL" id="UXD88554.1"/>
    </source>
</evidence>
<dbReference type="EMBL" id="CP054475">
    <property type="protein sequence ID" value="UXD88554.1"/>
    <property type="molecule type" value="Genomic_DNA"/>
</dbReference>
<evidence type="ECO:0000313" key="7">
    <source>
        <dbReference type="Proteomes" id="UP001065322"/>
    </source>
</evidence>
<dbReference type="Pfam" id="PF07719">
    <property type="entry name" value="TPR_2"/>
    <property type="match status" value="1"/>
</dbReference>
<dbReference type="Proteomes" id="UP001065322">
    <property type="component" value="Chromosome"/>
</dbReference>
<dbReference type="SUPFAM" id="SSF48452">
    <property type="entry name" value="TPR-like"/>
    <property type="match status" value="1"/>
</dbReference>
<feature type="coiled-coil region" evidence="4">
    <location>
        <begin position="126"/>
        <end position="157"/>
    </location>
</feature>
<dbReference type="RefSeq" id="WP_260997286.1">
    <property type="nucleotide sequence ID" value="NZ_CP054475.1"/>
</dbReference>
<dbReference type="InterPro" id="IPR011990">
    <property type="entry name" value="TPR-like_helical_dom_sf"/>
</dbReference>
<evidence type="ECO:0000256" key="2">
    <source>
        <dbReference type="ARBA" id="ARBA00022803"/>
    </source>
</evidence>
<name>A0ABY6AF04_9GAMM</name>
<sequence length="233" mass="26552">MMKFCVKCQVRMMFRLLSLSVFILPAACSYQRTNEVVKGYGNSGWVSETEVVEEEIQKQSEIAEQAKKQHGLMHIHRYGDGYDVLLTLDAGDSDVKFVMDLPGKTVQPEAEIPQEADEDITEMLDDKTAEEIHENLNENAQQQEKNKNQRVENTTKHILNAQSLFYKKQYWQALDETNAALDNLPDSAQAHALKGSIYYKMGLLPEARSSWEQALKLDPSLDQVKASLDRLKQ</sequence>
<gene>
    <name evidence="6" type="ORF">HUF19_14440</name>
</gene>
<dbReference type="InterPro" id="IPR013105">
    <property type="entry name" value="TPR_2"/>
</dbReference>
<accession>A0ABY6AF04</accession>